<dbReference type="AlphaFoldDB" id="A0A9Q9MNV2"/>
<evidence type="ECO:0000259" key="6">
    <source>
        <dbReference type="Pfam" id="PF00724"/>
    </source>
</evidence>
<dbReference type="InterPro" id="IPR001155">
    <property type="entry name" value="OxRdtase_FMN_N"/>
</dbReference>
<dbReference type="FunFam" id="3.20.20.70:FF:000262">
    <property type="entry name" value="NADH:flavin oxidoreductase"/>
    <property type="match status" value="1"/>
</dbReference>
<name>A0A9Q9MNV2_9ACTN</name>
<evidence type="ECO:0000256" key="5">
    <source>
        <dbReference type="ARBA" id="ARBA00023002"/>
    </source>
</evidence>
<gene>
    <name evidence="7" type="ORF">Daura_28360</name>
</gene>
<evidence type="ECO:0000313" key="7">
    <source>
        <dbReference type="EMBL" id="UWZ59801.1"/>
    </source>
</evidence>
<evidence type="ECO:0000256" key="4">
    <source>
        <dbReference type="ARBA" id="ARBA00022857"/>
    </source>
</evidence>
<dbReference type="KEGG" id="daur:Daura_28360"/>
<dbReference type="CDD" id="cd04747">
    <property type="entry name" value="OYE_like_5_FMN"/>
    <property type="match status" value="1"/>
</dbReference>
<keyword evidence="3" id="KW-0288">FMN</keyword>
<accession>A0A9Q9MNV2</accession>
<organism evidence="7 8">
    <name type="scientific">Dactylosporangium aurantiacum</name>
    <dbReference type="NCBI Taxonomy" id="35754"/>
    <lineage>
        <taxon>Bacteria</taxon>
        <taxon>Bacillati</taxon>
        <taxon>Actinomycetota</taxon>
        <taxon>Actinomycetes</taxon>
        <taxon>Micromonosporales</taxon>
        <taxon>Micromonosporaceae</taxon>
        <taxon>Dactylosporangium</taxon>
    </lineage>
</organism>
<evidence type="ECO:0000313" key="8">
    <source>
        <dbReference type="Proteomes" id="UP001058003"/>
    </source>
</evidence>
<comment type="cofactor">
    <cofactor evidence="1">
        <name>FMN</name>
        <dbReference type="ChEBI" id="CHEBI:58210"/>
    </cofactor>
</comment>
<evidence type="ECO:0000256" key="3">
    <source>
        <dbReference type="ARBA" id="ARBA00022643"/>
    </source>
</evidence>
<feature type="domain" description="NADH:flavin oxidoreductase/NADH oxidase N-terminal" evidence="6">
    <location>
        <begin position="49"/>
        <end position="396"/>
    </location>
</feature>
<dbReference type="Pfam" id="PF00724">
    <property type="entry name" value="Oxidored_FMN"/>
    <property type="match status" value="1"/>
</dbReference>
<reference evidence="7" key="1">
    <citation type="submission" date="2021-04" db="EMBL/GenBank/DDBJ databases">
        <title>Dactylosporangium aurantiacum NRRL B-8018 full assembly.</title>
        <authorList>
            <person name="Hartkoorn R.C."/>
            <person name="Beaudoing E."/>
            <person name="Hot D."/>
        </authorList>
    </citation>
    <scope>NUCLEOTIDE SEQUENCE</scope>
    <source>
        <strain evidence="7">NRRL B-8018</strain>
    </source>
</reference>
<sequence>MLNACKADCGSQRNRTSRRDRRIAVTVVEPAFRAGTAQGTTAAPEVAALFEPFTVNGLMLPNRIAMAPMTRYMSPGGVPDAAVAGYYARRAEGGTGLIITEGTLVGDPACVAPAGVPRIHGEDALAGWAGVVDAVHAAGGTIVPQLWHVGIYREPGFVPEPPLTAVGPSGLDLAGEPFTEPMTDAQLAVAVDAYVRAAVDAQRIGFDGVELHAAHGFLIDQFLWPATNRRTDAYGGPPAARARFGAEVVAAIRRATGPDFPIILRFSQWKVTDFQARIAQDPDELADLLAPLTAAGVDAYHVSTRRFWLPAFDGSRLSLPAWTRRVTGRPVIAVGSVGLADSDFQEAFEGAATRPASLERAVAAVEAGEFDLLAVGRAVLSDPYWAAKIRDGRTDELRPFDPASLETLT</sequence>
<dbReference type="GO" id="GO:0010181">
    <property type="term" value="F:FMN binding"/>
    <property type="evidence" value="ECO:0007669"/>
    <property type="project" value="InterPro"/>
</dbReference>
<dbReference type="Gene3D" id="3.20.20.70">
    <property type="entry name" value="Aldolase class I"/>
    <property type="match status" value="1"/>
</dbReference>
<proteinExistence type="predicted"/>
<keyword evidence="8" id="KW-1185">Reference proteome</keyword>
<keyword evidence="5" id="KW-0560">Oxidoreductase</keyword>
<dbReference type="GO" id="GO:0003959">
    <property type="term" value="F:NADPH dehydrogenase activity"/>
    <property type="evidence" value="ECO:0007669"/>
    <property type="project" value="InterPro"/>
</dbReference>
<keyword evidence="4" id="KW-0521">NADP</keyword>
<dbReference type="EMBL" id="CP073767">
    <property type="protein sequence ID" value="UWZ59801.1"/>
    <property type="molecule type" value="Genomic_DNA"/>
</dbReference>
<dbReference type="InterPro" id="IPR013785">
    <property type="entry name" value="Aldolase_TIM"/>
</dbReference>
<evidence type="ECO:0000256" key="2">
    <source>
        <dbReference type="ARBA" id="ARBA00022630"/>
    </source>
</evidence>
<dbReference type="PANTHER" id="PTHR43303">
    <property type="entry name" value="NADPH DEHYDROGENASE C23G7.10C-RELATED"/>
    <property type="match status" value="1"/>
</dbReference>
<dbReference type="GO" id="GO:0050661">
    <property type="term" value="F:NADP binding"/>
    <property type="evidence" value="ECO:0007669"/>
    <property type="project" value="InterPro"/>
</dbReference>
<evidence type="ECO:0000256" key="1">
    <source>
        <dbReference type="ARBA" id="ARBA00001917"/>
    </source>
</evidence>
<protein>
    <submittedName>
        <fullName evidence="7">NADH:flavin oxidoreductase</fullName>
    </submittedName>
</protein>
<dbReference type="PANTHER" id="PTHR43303:SF4">
    <property type="entry name" value="NADPH DEHYDROGENASE C23G7.10C-RELATED"/>
    <property type="match status" value="1"/>
</dbReference>
<dbReference type="SUPFAM" id="SSF51395">
    <property type="entry name" value="FMN-linked oxidoreductases"/>
    <property type="match status" value="1"/>
</dbReference>
<dbReference type="Proteomes" id="UP001058003">
    <property type="component" value="Chromosome"/>
</dbReference>
<dbReference type="OrthoDB" id="3169239at2"/>
<keyword evidence="2" id="KW-0285">Flavoprotein</keyword>
<dbReference type="InterPro" id="IPR044152">
    <property type="entry name" value="YqjM-like"/>
</dbReference>